<gene>
    <name evidence="1" type="ORF">NBRC111894_3975</name>
</gene>
<dbReference type="AlphaFoldDB" id="A0A4Y1ZHI3"/>
<proteinExistence type="predicted"/>
<accession>A0A4Y1ZHI3</accession>
<protein>
    <submittedName>
        <fullName evidence="1">Uncharacterized protein</fullName>
    </submittedName>
</protein>
<evidence type="ECO:0000313" key="2">
    <source>
        <dbReference type="Proteomes" id="UP000319716"/>
    </source>
</evidence>
<evidence type="ECO:0000313" key="1">
    <source>
        <dbReference type="EMBL" id="GAY78421.1"/>
    </source>
</evidence>
<dbReference type="EMBL" id="BEXB01000048">
    <property type="protein sequence ID" value="GAY78421.1"/>
    <property type="molecule type" value="Genomic_DNA"/>
</dbReference>
<dbReference type="Proteomes" id="UP000319716">
    <property type="component" value="Unassembled WGS sequence"/>
</dbReference>
<organism evidence="1 2">
    <name type="scientific">Sporolactobacillus inulinus</name>
    <dbReference type="NCBI Taxonomy" id="2078"/>
    <lineage>
        <taxon>Bacteria</taxon>
        <taxon>Bacillati</taxon>
        <taxon>Bacillota</taxon>
        <taxon>Bacilli</taxon>
        <taxon>Bacillales</taxon>
        <taxon>Sporolactobacillaceae</taxon>
        <taxon>Sporolactobacillus</taxon>
    </lineage>
</organism>
<name>A0A4Y1ZHI3_9BACL</name>
<reference evidence="1 2" key="1">
    <citation type="submission" date="2017-11" db="EMBL/GenBank/DDBJ databases">
        <title>Draft Genome Sequence of Sporolactobacillus inulinus NBRC 111894 Isolated from Koso, a Japanese Sugar-Vegetable Fermented Beverage.</title>
        <authorList>
            <person name="Chiou T.Y."/>
            <person name="Oshima K."/>
            <person name="Suda W."/>
            <person name="Hattori M."/>
            <person name="Takahashi T."/>
        </authorList>
    </citation>
    <scope>NUCLEOTIDE SEQUENCE [LARGE SCALE GENOMIC DNA]</scope>
    <source>
        <strain evidence="1 2">NBRC111894</strain>
    </source>
</reference>
<sequence length="50" mass="6006">MVHQAVFRACGKRLFLEKDKTVERIDAMQHGRVSCRLKHALGHYRRLWKE</sequence>
<comment type="caution">
    <text evidence="1">The sequence shown here is derived from an EMBL/GenBank/DDBJ whole genome shotgun (WGS) entry which is preliminary data.</text>
</comment>